<dbReference type="InterPro" id="IPR029269">
    <property type="entry name" value="Zf-tcix"/>
</dbReference>
<sequence>MSESNVNKICLGKATRRGVKKCPNCGFTNGTRGFMCKNPMCCKVFKDSDKRKVHLDSVKLVTGTARQVYSVRVKDKGPENRGFVQLPVQGNKAAALCFVESCQRLFDNSILKCHEGEEQINSTCVHIASALKSYVSATVLDFNHNLISSLGVDEDCKKRLCLLAKSCDLVQKVSQNVFAVKCTVTATNPLGYLHLIFGGNSEQEANAFSCDCNSRRKGIKCVHYYACVVAFISDSKFATKYQSFIQAEFETVLDSGYEYNLVNVLGDLNKEVLQFELPIYEPFLTTVVEEQSKRKSEELLKPAKRKVKTCFDELTFIEWLSSAVEQINMSLSYDYQMEVCLKFNIHTRFYELLKERITTNAKCTHGTDYVFREEFPRGRCMVQSLHISKLSELRNIFATDAIKMRTSRSFVLGPNGGFVEFLASGAPKSLGKRIEPAQIVTQLSVNEKTNFTIQWYGTLYKVSQFGELRFVFRCEQRAATKCR</sequence>
<organism evidence="2 3">
    <name type="scientific">Nicrophorus vespilloides</name>
    <name type="common">Boreal carrion beetle</name>
    <dbReference type="NCBI Taxonomy" id="110193"/>
    <lineage>
        <taxon>Eukaryota</taxon>
        <taxon>Metazoa</taxon>
        <taxon>Ecdysozoa</taxon>
        <taxon>Arthropoda</taxon>
        <taxon>Hexapoda</taxon>
        <taxon>Insecta</taxon>
        <taxon>Pterygota</taxon>
        <taxon>Neoptera</taxon>
        <taxon>Endopterygota</taxon>
        <taxon>Coleoptera</taxon>
        <taxon>Polyphaga</taxon>
        <taxon>Staphyliniformia</taxon>
        <taxon>Silphidae</taxon>
        <taxon>Nicrophorinae</taxon>
        <taxon>Nicrophorus</taxon>
    </lineage>
</organism>
<dbReference type="RefSeq" id="XP_017780084.1">
    <property type="nucleotide sequence ID" value="XM_017924595.1"/>
</dbReference>
<gene>
    <name evidence="3" type="primary">LOC108565248</name>
</gene>
<dbReference type="Proteomes" id="UP000695000">
    <property type="component" value="Unplaced"/>
</dbReference>
<dbReference type="PANTHER" id="PTHR13518:SF1">
    <property type="entry name" value="C2ORF42 HOMOLOG"/>
    <property type="match status" value="1"/>
</dbReference>
<evidence type="ECO:0000313" key="3">
    <source>
        <dbReference type="RefSeq" id="XP_017780084.1"/>
    </source>
</evidence>
<dbReference type="Pfam" id="PF14952">
    <property type="entry name" value="zf-tcix"/>
    <property type="match status" value="1"/>
</dbReference>
<proteinExistence type="predicted"/>
<name>A0ABM1MZT4_NICVS</name>
<accession>A0ABM1MZT4</accession>
<keyword evidence="2" id="KW-1185">Reference proteome</keyword>
<feature type="domain" description="Putative treble-clef zinc-finger" evidence="1">
    <location>
        <begin position="11"/>
        <end position="50"/>
    </location>
</feature>
<dbReference type="PANTHER" id="PTHR13518">
    <property type="entry name" value="PUTATIVE TREBLE-CLEF ZINC-FINGER C2ORF42 FAMILY MEMBER"/>
    <property type="match status" value="1"/>
</dbReference>
<evidence type="ECO:0000313" key="2">
    <source>
        <dbReference type="Proteomes" id="UP000695000"/>
    </source>
</evidence>
<protein>
    <submittedName>
        <fullName evidence="3">Uncharacterized protein C2orf42 homolog</fullName>
    </submittedName>
</protein>
<dbReference type="GeneID" id="108565248"/>
<dbReference type="InterPro" id="IPR026049">
    <property type="entry name" value="C2orf42"/>
</dbReference>
<reference evidence="3" key="1">
    <citation type="submission" date="2025-08" db="UniProtKB">
        <authorList>
            <consortium name="RefSeq"/>
        </authorList>
    </citation>
    <scope>IDENTIFICATION</scope>
    <source>
        <tissue evidence="3">Whole Larva</tissue>
    </source>
</reference>
<evidence type="ECO:0000259" key="1">
    <source>
        <dbReference type="Pfam" id="PF14952"/>
    </source>
</evidence>